<dbReference type="InterPro" id="IPR022616">
    <property type="entry name" value="Glyco_hydro_4_C"/>
</dbReference>
<protein>
    <submittedName>
        <fullName evidence="12">Alpha-glucosidase/alpha-galactosidase</fullName>
    </submittedName>
</protein>
<evidence type="ECO:0000256" key="7">
    <source>
        <dbReference type="ARBA" id="ARBA00023277"/>
    </source>
</evidence>
<comment type="cofactor">
    <cofactor evidence="9">
        <name>NAD(+)</name>
        <dbReference type="ChEBI" id="CHEBI:57540"/>
    </cofactor>
    <text evidence="9">Binds 1 NAD(+) per subunit.</text>
</comment>
<dbReference type="Proteomes" id="UP001317322">
    <property type="component" value="Chromosome"/>
</dbReference>
<dbReference type="PRINTS" id="PR00732">
    <property type="entry name" value="GLHYDRLASE4"/>
</dbReference>
<dbReference type="Gene3D" id="3.90.1820.10">
    <property type="entry name" value="AglA-like glucosidase"/>
    <property type="match status" value="1"/>
</dbReference>
<keyword evidence="3" id="KW-0479">Metal-binding</keyword>
<comment type="cofactor">
    <cofactor evidence="1">
        <name>Mn(2+)</name>
        <dbReference type="ChEBI" id="CHEBI:29035"/>
    </cofactor>
</comment>
<feature type="domain" description="Glycosyl hydrolase family 4 C-terminal" evidence="11">
    <location>
        <begin position="197"/>
        <end position="399"/>
    </location>
</feature>
<sequence length="442" mass="46750">MALTVAFVGAQSIEFARDDVADLCARPEIGAVRITLHDPDTDRLAQVRRVAEHVVAGTGARHVEVDARTDLAGALAGARYVVTELEVGGVEATCTDLDVAARFGVRQTAADTIGIGGIFRGLRTVPVGVAVAQEMTRRCPEARLLSYTNPMSTQVRAVADVVPGIEVLGLCHAVRDTHAYLAGLVGLDDDTVDAVSVGANHQTFVLRFEHAGASVYAKVREAVAAGPRTLSAELMDRFGYFPVELGDQPAEYLPWVMRHDAELARLGVRVGTADDVRRAHRSEDEELARAARDGHVPVPRRHPEPATEILHALETGARTRVSVTVPNRGLLPDLPPGSGVEVPCDIAGGQAHPVAVGALPPQVAGLVRGFLTVADLVARAAIESDLAPARQAALLDPATSATLTPGEVDDLFDALLDAHAPSGLYAQYGTDRRPARRTARAT</sequence>
<dbReference type="InterPro" id="IPR053715">
    <property type="entry name" value="GH4_Enzyme_sf"/>
</dbReference>
<dbReference type="SUPFAM" id="SSF56327">
    <property type="entry name" value="LDH C-terminal domain-like"/>
    <property type="match status" value="1"/>
</dbReference>
<reference evidence="12 13" key="1">
    <citation type="submission" date="2022-07" db="EMBL/GenBank/DDBJ databases">
        <title>Novel species in genus cellulomonas.</title>
        <authorList>
            <person name="Ye L."/>
        </authorList>
    </citation>
    <scope>NUCLEOTIDE SEQUENCE [LARGE SCALE GENOMIC DNA]</scope>
    <source>
        <strain evidence="13">zg-Y908</strain>
    </source>
</reference>
<comment type="similarity">
    <text evidence="2 9">Belongs to the glycosyl hydrolase 4 family.</text>
</comment>
<evidence type="ECO:0000256" key="5">
    <source>
        <dbReference type="ARBA" id="ARBA00023027"/>
    </source>
</evidence>
<evidence type="ECO:0000313" key="13">
    <source>
        <dbReference type="Proteomes" id="UP001317322"/>
    </source>
</evidence>
<evidence type="ECO:0000256" key="2">
    <source>
        <dbReference type="ARBA" id="ARBA00010141"/>
    </source>
</evidence>
<keyword evidence="8 9" id="KW-0326">Glycosidase</keyword>
<evidence type="ECO:0000256" key="8">
    <source>
        <dbReference type="ARBA" id="ARBA00023295"/>
    </source>
</evidence>
<feature type="region of interest" description="Disordered" evidence="10">
    <location>
        <begin position="283"/>
        <end position="302"/>
    </location>
</feature>
<dbReference type="InterPro" id="IPR036291">
    <property type="entry name" value="NAD(P)-bd_dom_sf"/>
</dbReference>
<evidence type="ECO:0000256" key="3">
    <source>
        <dbReference type="ARBA" id="ARBA00022723"/>
    </source>
</evidence>
<dbReference type="PANTHER" id="PTHR32092:SF6">
    <property type="entry name" value="ALPHA-GALACTOSIDASE"/>
    <property type="match status" value="1"/>
</dbReference>
<evidence type="ECO:0000313" key="12">
    <source>
        <dbReference type="EMBL" id="UUI66746.1"/>
    </source>
</evidence>
<evidence type="ECO:0000256" key="9">
    <source>
        <dbReference type="RuleBase" id="RU361152"/>
    </source>
</evidence>
<keyword evidence="6" id="KW-0464">Manganese</keyword>
<name>A0ABY5KBC9_9CELL</name>
<organism evidence="12 13">
    <name type="scientific">Cellulomonas wangsupingiae</name>
    <dbReference type="NCBI Taxonomy" id="2968085"/>
    <lineage>
        <taxon>Bacteria</taxon>
        <taxon>Bacillati</taxon>
        <taxon>Actinomycetota</taxon>
        <taxon>Actinomycetes</taxon>
        <taxon>Micrococcales</taxon>
        <taxon>Cellulomonadaceae</taxon>
        <taxon>Cellulomonas</taxon>
    </lineage>
</organism>
<evidence type="ECO:0000256" key="10">
    <source>
        <dbReference type="SAM" id="MobiDB-lite"/>
    </source>
</evidence>
<accession>A0ABY5KBC9</accession>
<evidence type="ECO:0000256" key="1">
    <source>
        <dbReference type="ARBA" id="ARBA00001936"/>
    </source>
</evidence>
<evidence type="ECO:0000256" key="4">
    <source>
        <dbReference type="ARBA" id="ARBA00022801"/>
    </source>
</evidence>
<evidence type="ECO:0000256" key="6">
    <source>
        <dbReference type="ARBA" id="ARBA00023211"/>
    </source>
</evidence>
<dbReference type="PANTHER" id="PTHR32092">
    <property type="entry name" value="6-PHOSPHO-BETA-GLUCOSIDASE-RELATED"/>
    <property type="match status" value="1"/>
</dbReference>
<evidence type="ECO:0000259" key="11">
    <source>
        <dbReference type="Pfam" id="PF11975"/>
    </source>
</evidence>
<dbReference type="Pfam" id="PF02056">
    <property type="entry name" value="Glyco_hydro_4"/>
    <property type="match status" value="1"/>
</dbReference>
<keyword evidence="13" id="KW-1185">Reference proteome</keyword>
<dbReference type="RefSeq" id="WP_227562798.1">
    <property type="nucleotide sequence ID" value="NZ_CP101989.1"/>
</dbReference>
<gene>
    <name evidence="12" type="ORF">NP075_08635</name>
</gene>
<dbReference type="InterPro" id="IPR001088">
    <property type="entry name" value="Glyco_hydro_4"/>
</dbReference>
<dbReference type="Pfam" id="PF11975">
    <property type="entry name" value="Glyco_hydro_4C"/>
    <property type="match status" value="1"/>
</dbReference>
<dbReference type="SUPFAM" id="SSF51735">
    <property type="entry name" value="NAD(P)-binding Rossmann-fold domains"/>
    <property type="match status" value="1"/>
</dbReference>
<keyword evidence="5 9" id="KW-0520">NAD</keyword>
<keyword evidence="7" id="KW-0119">Carbohydrate metabolism</keyword>
<dbReference type="EMBL" id="CP101989">
    <property type="protein sequence ID" value="UUI66746.1"/>
    <property type="molecule type" value="Genomic_DNA"/>
</dbReference>
<dbReference type="InterPro" id="IPR015955">
    <property type="entry name" value="Lactate_DH/Glyco_Ohase_4_C"/>
</dbReference>
<keyword evidence="4 9" id="KW-0378">Hydrolase</keyword>
<proteinExistence type="inferred from homology"/>